<keyword evidence="6" id="KW-1185">Reference proteome</keyword>
<dbReference type="InterPro" id="IPR000873">
    <property type="entry name" value="AMP-dep_synth/lig_dom"/>
</dbReference>
<proteinExistence type="predicted"/>
<dbReference type="SUPFAM" id="SSF51161">
    <property type="entry name" value="Trimeric LpxA-like enzymes"/>
    <property type="match status" value="3"/>
</dbReference>
<dbReference type="SUPFAM" id="SSF56801">
    <property type="entry name" value="Acetyl-CoA synthetase-like"/>
    <property type="match status" value="1"/>
</dbReference>
<keyword evidence="3" id="KW-0472">Membrane</keyword>
<dbReference type="GO" id="GO:0031470">
    <property type="term" value="C:carboxysome"/>
    <property type="evidence" value="ECO:0007669"/>
    <property type="project" value="UniProtKB-ARBA"/>
</dbReference>
<organism evidence="5 6">
    <name type="scientific">Chamaesiphon minutus (strain ATCC 27169 / PCC 6605)</name>
    <dbReference type="NCBI Taxonomy" id="1173020"/>
    <lineage>
        <taxon>Bacteria</taxon>
        <taxon>Bacillati</taxon>
        <taxon>Cyanobacteriota</taxon>
        <taxon>Cyanophyceae</taxon>
        <taxon>Gomontiellales</taxon>
        <taxon>Chamaesiphonaceae</taxon>
        <taxon>Chamaesiphon</taxon>
    </lineage>
</organism>
<feature type="domain" description="Carrier" evidence="4">
    <location>
        <begin position="440"/>
        <end position="517"/>
    </location>
</feature>
<feature type="transmembrane region" description="Helical" evidence="3">
    <location>
        <begin position="1114"/>
        <end position="1137"/>
    </location>
</feature>
<dbReference type="InterPro" id="IPR011004">
    <property type="entry name" value="Trimer_LpxA-like_sf"/>
</dbReference>
<dbReference type="InterPro" id="IPR025110">
    <property type="entry name" value="AMP-bd_C"/>
</dbReference>
<dbReference type="SMART" id="SM00823">
    <property type="entry name" value="PKS_PP"/>
    <property type="match status" value="1"/>
</dbReference>
<dbReference type="InterPro" id="IPR020806">
    <property type="entry name" value="PKS_PP-bd"/>
</dbReference>
<dbReference type="InterPro" id="IPR045851">
    <property type="entry name" value="AMP-bd_C_sf"/>
</dbReference>
<dbReference type="eggNOG" id="COG1020">
    <property type="taxonomic scope" value="Bacteria"/>
</dbReference>
<feature type="transmembrane region" description="Helical" evidence="3">
    <location>
        <begin position="542"/>
        <end position="565"/>
    </location>
</feature>
<evidence type="ECO:0000259" key="4">
    <source>
        <dbReference type="PROSITE" id="PS50075"/>
    </source>
</evidence>
<dbReference type="Gene3D" id="3.40.50.12780">
    <property type="entry name" value="N-terminal domain of ligase-like"/>
    <property type="match status" value="1"/>
</dbReference>
<dbReference type="Pfam" id="PF13193">
    <property type="entry name" value="AMP-binding_C"/>
    <property type="match status" value="1"/>
</dbReference>
<dbReference type="KEGG" id="cmp:Cha6605_1911"/>
<dbReference type="Gene3D" id="1.10.1200.10">
    <property type="entry name" value="ACP-like"/>
    <property type="match status" value="1"/>
</dbReference>
<gene>
    <name evidence="5" type="ORF">Cha6605_1911</name>
</gene>
<dbReference type="InterPro" id="IPR009081">
    <property type="entry name" value="PP-bd_ACP"/>
</dbReference>
<dbReference type="AlphaFoldDB" id="K9UFN5"/>
<dbReference type="Gene3D" id="2.160.10.10">
    <property type="entry name" value="Hexapeptide repeat proteins"/>
    <property type="match status" value="3"/>
</dbReference>
<dbReference type="PANTHER" id="PTHR45527">
    <property type="entry name" value="NONRIBOSOMAL PEPTIDE SYNTHETASE"/>
    <property type="match status" value="1"/>
</dbReference>
<dbReference type="InterPro" id="IPR036736">
    <property type="entry name" value="ACP-like_sf"/>
</dbReference>
<accession>K9UFN5</accession>
<dbReference type="EMBL" id="CP003600">
    <property type="protein sequence ID" value="AFY93019.1"/>
    <property type="molecule type" value="Genomic_DNA"/>
</dbReference>
<dbReference type="PANTHER" id="PTHR45527:SF1">
    <property type="entry name" value="FATTY ACID SYNTHASE"/>
    <property type="match status" value="1"/>
</dbReference>
<dbReference type="HOGENOM" id="CLU_002751_0_0_3"/>
<dbReference type="GO" id="GO:0043041">
    <property type="term" value="P:amino acid activation for nonribosomal peptide biosynthetic process"/>
    <property type="evidence" value="ECO:0007669"/>
    <property type="project" value="TreeGrafter"/>
</dbReference>
<dbReference type="RefSeq" id="WP_015159186.1">
    <property type="nucleotide sequence ID" value="NC_019697.1"/>
</dbReference>
<dbReference type="Gene3D" id="3.30.300.30">
    <property type="match status" value="1"/>
</dbReference>
<keyword evidence="1" id="KW-0596">Phosphopantetheine</keyword>
<evidence type="ECO:0000256" key="3">
    <source>
        <dbReference type="SAM" id="Phobius"/>
    </source>
</evidence>
<keyword evidence="2" id="KW-0597">Phosphoprotein</keyword>
<dbReference type="eggNOG" id="COG0663">
    <property type="taxonomic scope" value="Bacteria"/>
</dbReference>
<dbReference type="GO" id="GO:0005737">
    <property type="term" value="C:cytoplasm"/>
    <property type="evidence" value="ECO:0007669"/>
    <property type="project" value="TreeGrafter"/>
</dbReference>
<dbReference type="NCBIfam" id="TIGR02353">
    <property type="entry name" value="NRPS_term_dom"/>
    <property type="match status" value="1"/>
</dbReference>
<feature type="transmembrane region" description="Helical" evidence="3">
    <location>
        <begin position="577"/>
        <end position="601"/>
    </location>
</feature>
<protein>
    <submittedName>
        <fullName evidence="5">Amino acid adenylation enzyme/thioester reductase family protein</fullName>
    </submittedName>
</protein>
<dbReference type="Pfam" id="PF00550">
    <property type="entry name" value="PP-binding"/>
    <property type="match status" value="1"/>
</dbReference>
<dbReference type="CDD" id="cd05930">
    <property type="entry name" value="A_NRPS"/>
    <property type="match status" value="1"/>
</dbReference>
<reference evidence="5 6" key="1">
    <citation type="submission" date="2012-05" db="EMBL/GenBank/DDBJ databases">
        <title>Finished chromosome of genome of Chamaesiphon sp. PCC 6605.</title>
        <authorList>
            <consortium name="US DOE Joint Genome Institute"/>
            <person name="Gugger M."/>
            <person name="Coursin T."/>
            <person name="Rippka R."/>
            <person name="Tandeau De Marsac N."/>
            <person name="Huntemann M."/>
            <person name="Wei C.-L."/>
            <person name="Han J."/>
            <person name="Detter J.C."/>
            <person name="Han C."/>
            <person name="Tapia R."/>
            <person name="Chen A."/>
            <person name="Kyrpides N."/>
            <person name="Mavromatis K."/>
            <person name="Markowitz V."/>
            <person name="Szeto E."/>
            <person name="Ivanova N."/>
            <person name="Pagani I."/>
            <person name="Pati A."/>
            <person name="Goodwin L."/>
            <person name="Nordberg H.P."/>
            <person name="Cantor M.N."/>
            <person name="Hua S.X."/>
            <person name="Woyke T."/>
            <person name="Kerfeld C.A."/>
        </authorList>
    </citation>
    <scope>NUCLEOTIDE SEQUENCE [LARGE SCALE GENOMIC DNA]</scope>
    <source>
        <strain evidence="6">ATCC 27169 / PCC 6605</strain>
    </source>
</reference>
<evidence type="ECO:0000313" key="5">
    <source>
        <dbReference type="EMBL" id="AFY93019.1"/>
    </source>
</evidence>
<dbReference type="InterPro" id="IPR010071">
    <property type="entry name" value="AA_adenyl_dom"/>
</dbReference>
<keyword evidence="3" id="KW-1133">Transmembrane helix</keyword>
<dbReference type="PATRIC" id="fig|1173020.3.peg.2176"/>
<dbReference type="InterPro" id="IPR012728">
    <property type="entry name" value="Pls/PosA_C"/>
</dbReference>
<evidence type="ECO:0000256" key="1">
    <source>
        <dbReference type="ARBA" id="ARBA00022450"/>
    </source>
</evidence>
<dbReference type="OrthoDB" id="9765680at2"/>
<keyword evidence="3" id="KW-0812">Transmembrane</keyword>
<evidence type="ECO:0000313" key="6">
    <source>
        <dbReference type="Proteomes" id="UP000010366"/>
    </source>
</evidence>
<dbReference type="STRING" id="1173020.Cha6605_1911"/>
<feature type="transmembrane region" description="Helical" evidence="3">
    <location>
        <begin position="1025"/>
        <end position="1047"/>
    </location>
</feature>
<dbReference type="PROSITE" id="PS00455">
    <property type="entry name" value="AMP_BINDING"/>
    <property type="match status" value="1"/>
</dbReference>
<dbReference type="NCBIfam" id="TIGR01733">
    <property type="entry name" value="AA-adenyl-dom"/>
    <property type="match status" value="1"/>
</dbReference>
<evidence type="ECO:0000256" key="2">
    <source>
        <dbReference type="ARBA" id="ARBA00022553"/>
    </source>
</evidence>
<feature type="transmembrane region" description="Helical" evidence="3">
    <location>
        <begin position="1059"/>
        <end position="1085"/>
    </location>
</feature>
<dbReference type="InterPro" id="IPR042099">
    <property type="entry name" value="ANL_N_sf"/>
</dbReference>
<dbReference type="Proteomes" id="UP000010366">
    <property type="component" value="Chromosome"/>
</dbReference>
<name>K9UFN5_CHAP6</name>
<dbReference type="PROSITE" id="PS50075">
    <property type="entry name" value="CARRIER"/>
    <property type="match status" value="1"/>
</dbReference>
<feature type="transmembrane region" description="Helical" evidence="3">
    <location>
        <begin position="777"/>
        <end position="801"/>
    </location>
</feature>
<dbReference type="Pfam" id="PF00501">
    <property type="entry name" value="AMP-binding"/>
    <property type="match status" value="1"/>
</dbReference>
<dbReference type="GO" id="GO:0031177">
    <property type="term" value="F:phosphopantetheine binding"/>
    <property type="evidence" value="ECO:0007669"/>
    <property type="project" value="InterPro"/>
</dbReference>
<dbReference type="SUPFAM" id="SSF47336">
    <property type="entry name" value="ACP-like"/>
    <property type="match status" value="1"/>
</dbReference>
<dbReference type="GO" id="GO:0044550">
    <property type="term" value="P:secondary metabolite biosynthetic process"/>
    <property type="evidence" value="ECO:0007669"/>
    <property type="project" value="TreeGrafter"/>
</dbReference>
<dbReference type="InterPro" id="IPR020845">
    <property type="entry name" value="AMP-binding_CS"/>
</dbReference>
<dbReference type="eggNOG" id="COG0110">
    <property type="taxonomic scope" value="Bacteria"/>
</dbReference>
<sequence>MMRHSLIELRLDPEYPADRIDYILSDGGIETILTIEDLAQEKAIGVVNVICVDLQAGEIALESTQRLDRHLVCTTERDLSYVIYTSGSTGRPKGVEIEHRSSTNYIQVVNESVYQIQPHDRVYQGFSIAFDASVEEVWCTFAAGATLVVGSVEQTRSGVDLAQFLTQQQVTVLSCVPTLLAMMEVEVPTIRLLILGGEQCPQELISRWCNPQRRVLNTYGPTEATVVSTYQECHPDRVITIGKALPTYYVYILDEDFQLCPPGVEGEIYIGGICLARGYVGRPDLTAEKFINLDESKSMRIIPNRLYKTGDLGSWNDDGEIQFLGRIDGQVKLRGFRIELSEIESVIMQCAGVSAAVVAVKKVANIDRLIAYLVPKQSLAELDLGGIYETMRSRLPAYMVPTSLEILASLPTLPSGKVDRKSLPDPQNIGVNFQSSNGRQATNETESKIAFIWSEILGISDISIDADFFQELGGHSLLAAIVISKLRENPQFQDLAVLDIYQHPTVAKLATALADRQQHPTSTQHGETRERPTAKAHPSGHVWTILGIYVLYFIYSTPIVLPFSVFDILYDDGWNKYAALALSGIVLLSIQPSLLLISIGLKWLTIGKYKAGSYPLWGNYYWRFWFMQQVHKLVSTEYLAGSPLLNTYYCLLGVKLGQNVYLGGIELVAADLITIGENTSINDGASLVGYEIVDGRLNIGNITIGRDCFVGSNTMLGLHTQLVDRSRIDDLSYLGNGLNIPAGEAWIGSPAKLDPNTSSQIDELLTPVPKCGNLLKLGYLIGSIAVWLVPFISAIPGFLLWQELLKELEIDELLLPAAILGSFSFVGIFCLQILLYKWILLGRIKPGNYPVYSSFGLRKWWIDRLMSMSLDMMPTLYSTLYLLPWLRMLGAKIGARTEISTATNITPDLLSIGSESFIADTVSLGAAKVDRGWMELAPTRIGSQTFVGNGALIPAHSTIADNSLIGCLSIPPVGDTPMQPDTAWLGSPAIYIPHREVIDSYEEAQTYKPPRYLYAIRLAIEFLRVTLPGSIHFIVLFTLEVGLTVIADANSSWEWDLAIWAAVFLWFPFCYFLFTALSTFFVIGLKWSIVGRYRSGTIPLWNSFIWRTELITGLYEAIIVPGFLFFLLGTPFAPMLLRLLGMKIGRNVYIETTDFTEFDLITIDDNVILDRDSTLQTHLFEDRVMKLGKLHLYPRAQVGSWGMILYDTVLEQDVLIQPMSLVMKGEKLPPATTWQGIPVTRSYD</sequence>
<dbReference type="GO" id="GO:0043886">
    <property type="term" value="F:structural constituent of carboxysome shell"/>
    <property type="evidence" value="ECO:0007669"/>
    <property type="project" value="UniProtKB-ARBA"/>
</dbReference>
<feature type="transmembrane region" description="Helical" evidence="3">
    <location>
        <begin position="813"/>
        <end position="836"/>
    </location>
</feature>